<evidence type="ECO:0000313" key="12">
    <source>
        <dbReference type="Proteomes" id="UP001500051"/>
    </source>
</evidence>
<evidence type="ECO:0000256" key="7">
    <source>
        <dbReference type="ARBA" id="ARBA00022989"/>
    </source>
</evidence>
<keyword evidence="6 10" id="KW-0812">Transmembrane</keyword>
<feature type="transmembrane region" description="Helical" evidence="10">
    <location>
        <begin position="28"/>
        <end position="51"/>
    </location>
</feature>
<name>A0ABP7CPG4_9ACTN</name>
<keyword evidence="8" id="KW-0764">Sulfate transport</keyword>
<dbReference type="InterPro" id="IPR059112">
    <property type="entry name" value="CysZ/EI24"/>
</dbReference>
<keyword evidence="2" id="KW-0813">Transport</keyword>
<protein>
    <submittedName>
        <fullName evidence="11">EI24 domain-containing protein</fullName>
    </submittedName>
</protein>
<gene>
    <name evidence="11" type="ORF">GCM10022204_05150</name>
</gene>
<dbReference type="PANTHER" id="PTHR37468:SF1">
    <property type="entry name" value="SULFATE TRANSPORTER CYSZ"/>
    <property type="match status" value="1"/>
</dbReference>
<evidence type="ECO:0000313" key="11">
    <source>
        <dbReference type="EMBL" id="GAA3692623.1"/>
    </source>
</evidence>
<comment type="caution">
    <text evidence="11">The sequence shown here is derived from an EMBL/GenBank/DDBJ whole genome shotgun (WGS) entry which is preliminary data.</text>
</comment>
<sequence length="263" mass="27795">MAGVITEAVGGASLLLKGLRFLTRRPRLFWLGAVPPLIMSVLFAVLLVLLLTRLPDIGGALTPFADGWGAAARSTVETLAALGVLGATLLVMIISFSTLTMAFGAPVYDKISEAVDSELSGALPDPGESWRSSLPRALRQSVALIAISVLAAAPLFLAQFIPVVGQTVIPVVSACFGGWMLCFELIGPSFERRGFPMLAQRRAAMQRRRWRVLGFSVPCFLLLAIPFVAVVVFPVATAGGVFLTRELLTSPEQAGSGLSPSTS</sequence>
<comment type="subcellular location">
    <subcellularLocation>
        <location evidence="1">Membrane</location>
        <topology evidence="1">Multi-pass membrane protein</topology>
    </subcellularLocation>
</comment>
<reference evidence="12" key="1">
    <citation type="journal article" date="2019" name="Int. J. Syst. Evol. Microbiol.">
        <title>The Global Catalogue of Microorganisms (GCM) 10K type strain sequencing project: providing services to taxonomists for standard genome sequencing and annotation.</title>
        <authorList>
            <consortium name="The Broad Institute Genomics Platform"/>
            <consortium name="The Broad Institute Genome Sequencing Center for Infectious Disease"/>
            <person name="Wu L."/>
            <person name="Ma J."/>
        </authorList>
    </citation>
    <scope>NUCLEOTIDE SEQUENCE [LARGE SCALE GENOMIC DNA]</scope>
    <source>
        <strain evidence="12">JCM 16548</strain>
    </source>
</reference>
<dbReference type="Proteomes" id="UP001500051">
    <property type="component" value="Unassembled WGS sequence"/>
</dbReference>
<feature type="transmembrane region" description="Helical" evidence="10">
    <location>
        <begin position="210"/>
        <end position="236"/>
    </location>
</feature>
<proteinExistence type="predicted"/>
<organism evidence="11 12">
    <name type="scientific">Microlunatus aurantiacus</name>
    <dbReference type="NCBI Taxonomy" id="446786"/>
    <lineage>
        <taxon>Bacteria</taxon>
        <taxon>Bacillati</taxon>
        <taxon>Actinomycetota</taxon>
        <taxon>Actinomycetes</taxon>
        <taxon>Propionibacteriales</taxon>
        <taxon>Propionibacteriaceae</taxon>
        <taxon>Microlunatus</taxon>
    </lineage>
</organism>
<keyword evidence="9 10" id="KW-0472">Membrane</keyword>
<evidence type="ECO:0000256" key="1">
    <source>
        <dbReference type="ARBA" id="ARBA00004141"/>
    </source>
</evidence>
<keyword evidence="7 10" id="KW-1133">Transmembrane helix</keyword>
<evidence type="ECO:0000256" key="4">
    <source>
        <dbReference type="ARBA" id="ARBA00022519"/>
    </source>
</evidence>
<feature type="transmembrane region" description="Helical" evidence="10">
    <location>
        <begin position="79"/>
        <end position="103"/>
    </location>
</feature>
<evidence type="ECO:0000256" key="6">
    <source>
        <dbReference type="ARBA" id="ARBA00022692"/>
    </source>
</evidence>
<keyword evidence="3" id="KW-1003">Cell membrane</keyword>
<dbReference type="RefSeq" id="WP_344810701.1">
    <property type="nucleotide sequence ID" value="NZ_BAAAYX010000002.1"/>
</dbReference>
<feature type="transmembrane region" description="Helical" evidence="10">
    <location>
        <begin position="167"/>
        <end position="190"/>
    </location>
</feature>
<evidence type="ECO:0000256" key="8">
    <source>
        <dbReference type="ARBA" id="ARBA00023032"/>
    </source>
</evidence>
<dbReference type="Pfam" id="PF07264">
    <property type="entry name" value="EI24"/>
    <property type="match status" value="1"/>
</dbReference>
<evidence type="ECO:0000256" key="2">
    <source>
        <dbReference type="ARBA" id="ARBA00022448"/>
    </source>
</evidence>
<evidence type="ECO:0000256" key="10">
    <source>
        <dbReference type="SAM" id="Phobius"/>
    </source>
</evidence>
<evidence type="ECO:0000256" key="3">
    <source>
        <dbReference type="ARBA" id="ARBA00022475"/>
    </source>
</evidence>
<accession>A0ABP7CPG4</accession>
<keyword evidence="5" id="KW-0028">Amino-acid biosynthesis</keyword>
<dbReference type="InterPro" id="IPR050480">
    <property type="entry name" value="CysZ-like"/>
</dbReference>
<keyword evidence="12" id="KW-1185">Reference proteome</keyword>
<dbReference type="EMBL" id="BAAAYX010000002">
    <property type="protein sequence ID" value="GAA3692623.1"/>
    <property type="molecule type" value="Genomic_DNA"/>
</dbReference>
<feature type="transmembrane region" description="Helical" evidence="10">
    <location>
        <begin position="141"/>
        <end position="161"/>
    </location>
</feature>
<evidence type="ECO:0000256" key="5">
    <source>
        <dbReference type="ARBA" id="ARBA00022605"/>
    </source>
</evidence>
<keyword evidence="4" id="KW-0997">Cell inner membrane</keyword>
<dbReference type="PANTHER" id="PTHR37468">
    <property type="entry name" value="SULFATE TRANSPORTER CYSZ"/>
    <property type="match status" value="1"/>
</dbReference>
<evidence type="ECO:0000256" key="9">
    <source>
        <dbReference type="ARBA" id="ARBA00023136"/>
    </source>
</evidence>